<sequence>RNYMKDYMQRKRQVVKTHLLRPVQPGDGLPWDDLAGHSVMDAIELDEDGNAMPEYT</sequence>
<proteinExistence type="predicted"/>
<evidence type="ECO:0000313" key="1">
    <source>
        <dbReference type="EMBL" id="KKK47888.1"/>
    </source>
</evidence>
<reference evidence="1" key="1">
    <citation type="journal article" date="2015" name="Nature">
        <title>Complex archaea that bridge the gap between prokaryotes and eukaryotes.</title>
        <authorList>
            <person name="Spang A."/>
            <person name="Saw J.H."/>
            <person name="Jorgensen S.L."/>
            <person name="Zaremba-Niedzwiedzka K."/>
            <person name="Martijn J."/>
            <person name="Lind A.E."/>
            <person name="van Eijk R."/>
            <person name="Schleper C."/>
            <person name="Guy L."/>
            <person name="Ettema T.J."/>
        </authorList>
    </citation>
    <scope>NUCLEOTIDE SEQUENCE</scope>
</reference>
<feature type="non-terminal residue" evidence="1">
    <location>
        <position position="1"/>
    </location>
</feature>
<organism evidence="1">
    <name type="scientific">marine sediment metagenome</name>
    <dbReference type="NCBI Taxonomy" id="412755"/>
    <lineage>
        <taxon>unclassified sequences</taxon>
        <taxon>metagenomes</taxon>
        <taxon>ecological metagenomes</taxon>
    </lineage>
</organism>
<name>A0A0F8VU64_9ZZZZ</name>
<comment type="caution">
    <text evidence="1">The sequence shown here is derived from an EMBL/GenBank/DDBJ whole genome shotgun (WGS) entry which is preliminary data.</text>
</comment>
<protein>
    <submittedName>
        <fullName evidence="1">Uncharacterized protein</fullName>
    </submittedName>
</protein>
<dbReference type="EMBL" id="LAZR01069343">
    <property type="protein sequence ID" value="KKK47888.1"/>
    <property type="molecule type" value="Genomic_DNA"/>
</dbReference>
<accession>A0A0F8VU64</accession>
<dbReference type="AlphaFoldDB" id="A0A0F8VU64"/>
<gene>
    <name evidence="1" type="ORF">LCGC14_3150620</name>
</gene>